<feature type="compositionally biased region" description="Basic and acidic residues" evidence="1">
    <location>
        <begin position="80"/>
        <end position="95"/>
    </location>
</feature>
<name>A0A507R597_MONPU</name>
<keyword evidence="3" id="KW-1185">Reference proteome</keyword>
<evidence type="ECO:0000313" key="3">
    <source>
        <dbReference type="Proteomes" id="UP000319663"/>
    </source>
</evidence>
<dbReference type="OrthoDB" id="4526738at2759"/>
<feature type="region of interest" description="Disordered" evidence="1">
    <location>
        <begin position="1"/>
        <end position="119"/>
    </location>
</feature>
<protein>
    <submittedName>
        <fullName evidence="2">Uncharacterized protein</fullName>
    </submittedName>
</protein>
<accession>A0A507R597</accession>
<reference evidence="2 3" key="1">
    <citation type="submission" date="2019-06" db="EMBL/GenBank/DDBJ databases">
        <title>Wine fermentation using esterase from Monascus purpureus.</title>
        <authorList>
            <person name="Geng C."/>
            <person name="Zhang Y."/>
        </authorList>
    </citation>
    <scope>NUCLEOTIDE SEQUENCE [LARGE SCALE GENOMIC DNA]</scope>
    <source>
        <strain evidence="2">HQ1</strain>
    </source>
</reference>
<organism evidence="2 3">
    <name type="scientific">Monascus purpureus</name>
    <name type="common">Red mold</name>
    <name type="synonym">Monascus anka</name>
    <dbReference type="NCBI Taxonomy" id="5098"/>
    <lineage>
        <taxon>Eukaryota</taxon>
        <taxon>Fungi</taxon>
        <taxon>Dikarya</taxon>
        <taxon>Ascomycota</taxon>
        <taxon>Pezizomycotina</taxon>
        <taxon>Eurotiomycetes</taxon>
        <taxon>Eurotiomycetidae</taxon>
        <taxon>Eurotiales</taxon>
        <taxon>Aspergillaceae</taxon>
        <taxon>Monascus</taxon>
    </lineage>
</organism>
<evidence type="ECO:0000256" key="1">
    <source>
        <dbReference type="SAM" id="MobiDB-lite"/>
    </source>
</evidence>
<dbReference type="EMBL" id="VIFY01000003">
    <property type="protein sequence ID" value="TQB77175.1"/>
    <property type="molecule type" value="Genomic_DNA"/>
</dbReference>
<proteinExistence type="predicted"/>
<dbReference type="AlphaFoldDB" id="A0A507R597"/>
<comment type="caution">
    <text evidence="2">The sequence shown here is derived from an EMBL/GenBank/DDBJ whole genome shotgun (WGS) entry which is preliminary data.</text>
</comment>
<feature type="compositionally biased region" description="Polar residues" evidence="1">
    <location>
        <begin position="18"/>
        <end position="47"/>
    </location>
</feature>
<dbReference type="Gene3D" id="6.10.280.100">
    <property type="match status" value="1"/>
</dbReference>
<evidence type="ECO:0000313" key="2">
    <source>
        <dbReference type="EMBL" id="TQB77175.1"/>
    </source>
</evidence>
<dbReference type="Proteomes" id="UP000319663">
    <property type="component" value="Unassembled WGS sequence"/>
</dbReference>
<sequence length="119" mass="12809">MAGLSKGERGYSPEESSDPINPTNQVPDRSAETASSLTESIHQSLQPGDTKATTRRLSDTPSNTQASRDWIPVPHGGVGDQDKLRRQEQEREEYSGKSMLQRAQETVAKALGGGSRGAT</sequence>
<gene>
    <name evidence="2" type="ORF">MPDQ_004575</name>
</gene>
<feature type="compositionally biased region" description="Basic and acidic residues" evidence="1">
    <location>
        <begin position="1"/>
        <end position="12"/>
    </location>
</feature>